<evidence type="ECO:0000259" key="2">
    <source>
        <dbReference type="Pfam" id="PF01979"/>
    </source>
</evidence>
<dbReference type="Gene3D" id="3.20.20.140">
    <property type="entry name" value="Metal-dependent hydrolases"/>
    <property type="match status" value="1"/>
</dbReference>
<comment type="cofactor">
    <cofactor evidence="1">
        <name>Zn(2+)</name>
        <dbReference type="ChEBI" id="CHEBI:29105"/>
    </cofactor>
</comment>
<protein>
    <submittedName>
        <fullName evidence="3">Amidohydrolase family protein</fullName>
    </submittedName>
</protein>
<dbReference type="PANTHER" id="PTHR11647">
    <property type="entry name" value="HYDRANTOINASE/DIHYDROPYRIMIDINASE FAMILY MEMBER"/>
    <property type="match status" value="1"/>
</dbReference>
<name>A0ABW4FMR6_9PSEU</name>
<dbReference type="RefSeq" id="WP_343979652.1">
    <property type="nucleotide sequence ID" value="NZ_BAAAJG010000011.1"/>
</dbReference>
<dbReference type="PANTHER" id="PTHR11647:SF1">
    <property type="entry name" value="COLLAPSIN RESPONSE MEDIATOR PROTEIN"/>
    <property type="match status" value="1"/>
</dbReference>
<dbReference type="Proteomes" id="UP001597145">
    <property type="component" value="Unassembled WGS sequence"/>
</dbReference>
<dbReference type="InterPro" id="IPR006680">
    <property type="entry name" value="Amidohydro-rel"/>
</dbReference>
<keyword evidence="4" id="KW-1185">Reference proteome</keyword>
<dbReference type="Pfam" id="PF01979">
    <property type="entry name" value="Amidohydro_1"/>
    <property type="match status" value="1"/>
</dbReference>
<evidence type="ECO:0000313" key="3">
    <source>
        <dbReference type="EMBL" id="MFD1531638.1"/>
    </source>
</evidence>
<sequence length="126" mass="13591">MLPVIYDEMVVRRGRPLTELAAVLATNPAKIYGLYPRKGVLQVGSDADIVVVDPARPTVIRAAGQHTRATYSLYEGRTVAATPTRTFVRGRAVLADGELVQEPGYGTFLPRRPEDLGGLPPVSHPA</sequence>
<feature type="domain" description="Amidohydrolase-related" evidence="2">
    <location>
        <begin position="13"/>
        <end position="93"/>
    </location>
</feature>
<organism evidence="3 4">
    <name type="scientific">Pseudonocardia aurantiaca</name>
    <dbReference type="NCBI Taxonomy" id="75290"/>
    <lineage>
        <taxon>Bacteria</taxon>
        <taxon>Bacillati</taxon>
        <taxon>Actinomycetota</taxon>
        <taxon>Actinomycetes</taxon>
        <taxon>Pseudonocardiales</taxon>
        <taxon>Pseudonocardiaceae</taxon>
        <taxon>Pseudonocardia</taxon>
    </lineage>
</organism>
<comment type="caution">
    <text evidence="3">The sequence shown here is derived from an EMBL/GenBank/DDBJ whole genome shotgun (WGS) entry which is preliminary data.</text>
</comment>
<dbReference type="InterPro" id="IPR050378">
    <property type="entry name" value="Metallo-dep_Hydrolases_sf"/>
</dbReference>
<reference evidence="4" key="1">
    <citation type="journal article" date="2019" name="Int. J. Syst. Evol. Microbiol.">
        <title>The Global Catalogue of Microorganisms (GCM) 10K type strain sequencing project: providing services to taxonomists for standard genome sequencing and annotation.</title>
        <authorList>
            <consortium name="The Broad Institute Genomics Platform"/>
            <consortium name="The Broad Institute Genome Sequencing Center for Infectious Disease"/>
            <person name="Wu L."/>
            <person name="Ma J."/>
        </authorList>
    </citation>
    <scope>NUCLEOTIDE SEQUENCE [LARGE SCALE GENOMIC DNA]</scope>
    <source>
        <strain evidence="4">JCM 12165</strain>
    </source>
</reference>
<accession>A0ABW4FMR6</accession>
<dbReference type="EMBL" id="JBHUCP010000014">
    <property type="protein sequence ID" value="MFD1531638.1"/>
    <property type="molecule type" value="Genomic_DNA"/>
</dbReference>
<proteinExistence type="predicted"/>
<evidence type="ECO:0000256" key="1">
    <source>
        <dbReference type="ARBA" id="ARBA00001947"/>
    </source>
</evidence>
<gene>
    <name evidence="3" type="ORF">ACFSCY_19575</name>
</gene>
<evidence type="ECO:0000313" key="4">
    <source>
        <dbReference type="Proteomes" id="UP001597145"/>
    </source>
</evidence>
<dbReference type="SUPFAM" id="SSF51338">
    <property type="entry name" value="Composite domain of metallo-dependent hydrolases"/>
    <property type="match status" value="1"/>
</dbReference>
<dbReference type="InterPro" id="IPR011059">
    <property type="entry name" value="Metal-dep_hydrolase_composite"/>
</dbReference>